<evidence type="ECO:0000313" key="1">
    <source>
        <dbReference type="EMBL" id="KKK59729.1"/>
    </source>
</evidence>
<dbReference type="Pfam" id="PF13481">
    <property type="entry name" value="AAA_25"/>
    <property type="match status" value="1"/>
</dbReference>
<organism evidence="1">
    <name type="scientific">marine sediment metagenome</name>
    <dbReference type="NCBI Taxonomy" id="412755"/>
    <lineage>
        <taxon>unclassified sequences</taxon>
        <taxon>metagenomes</taxon>
        <taxon>ecological metagenomes</taxon>
    </lineage>
</organism>
<feature type="non-terminal residue" evidence="1">
    <location>
        <position position="237"/>
    </location>
</feature>
<gene>
    <name evidence="1" type="ORF">LCGC14_3031480</name>
</gene>
<proteinExistence type="predicted"/>
<reference evidence="1" key="1">
    <citation type="journal article" date="2015" name="Nature">
        <title>Complex archaea that bridge the gap between prokaryotes and eukaryotes.</title>
        <authorList>
            <person name="Spang A."/>
            <person name="Saw J.H."/>
            <person name="Jorgensen S.L."/>
            <person name="Zaremba-Niedzwiedzka K."/>
            <person name="Martijn J."/>
            <person name="Lind A.E."/>
            <person name="van Eijk R."/>
            <person name="Schleper C."/>
            <person name="Guy L."/>
            <person name="Ettema T.J."/>
        </authorList>
    </citation>
    <scope>NUCLEOTIDE SEQUENCE</scope>
</reference>
<evidence type="ECO:0008006" key="2">
    <source>
        <dbReference type="Google" id="ProtNLM"/>
    </source>
</evidence>
<dbReference type="Gene3D" id="3.40.50.300">
    <property type="entry name" value="P-loop containing nucleotide triphosphate hydrolases"/>
    <property type="match status" value="1"/>
</dbReference>
<dbReference type="EMBL" id="LAZR01063319">
    <property type="protein sequence ID" value="KKK59729.1"/>
    <property type="molecule type" value="Genomic_DNA"/>
</dbReference>
<dbReference type="InterPro" id="IPR027417">
    <property type="entry name" value="P-loop_NTPase"/>
</dbReference>
<accession>A0A0F8Z047</accession>
<dbReference type="AlphaFoldDB" id="A0A0F8Z047"/>
<sequence length="237" mass="25559">MNVLYLTSGEDPDEVIRERFLRAKGDPQRMFLLDVRRIMTDPKVPKQAQGLPVLPDDAALIMDTARGLKVSLIILDVAYSFVSTKHDISSDHSLRAALEPFARTVADAGMTALGLRHLTKARQQAQHAGIGAVAGTAVARAVLVLNKDPKSSSTRLLGCTKLSYGAPHEGSLAFEVEAEGPLGAAWLSYSGTSEISASRATRLARDERASESERVFAQLCTAFEGAFKGQERIPLRG</sequence>
<protein>
    <recommendedName>
        <fullName evidence="2">RecA family profile 1 domain-containing protein</fullName>
    </recommendedName>
</protein>
<name>A0A0F8Z047_9ZZZZ</name>
<comment type="caution">
    <text evidence="1">The sequence shown here is derived from an EMBL/GenBank/DDBJ whole genome shotgun (WGS) entry which is preliminary data.</text>
</comment>